<evidence type="ECO:0000256" key="9">
    <source>
        <dbReference type="ARBA" id="ARBA00023160"/>
    </source>
</evidence>
<accession>A0A3D4S451</accession>
<sequence length="280" mass="30961">MSKTNELIEKLTGKARQKEAVEDAYSTVKLARAKDRLSTEDIAHHILDDFIELHGDRYYGDDKSIVSGVGFLAGRPVTLIGSQKGHTLDENIARNFGSSYPEGYRKAYRMMEQAEKFQRPVLTVVNTAGAYCSPEAESRGIGSAIAQNLLVMSQLTVPIVTLIVGEGGSGGALALAFSNKVWMMQHSMYSVLSPEGFASILYKDANLAKEAANKMKLTPNDLLDLGVIERIIIEENESDSIQKKALMAQLKADFILELSQYDHLSPEEIVAQRQARFNRF</sequence>
<dbReference type="UniPathway" id="UPA00655">
    <property type="reaction ID" value="UER00711"/>
</dbReference>
<evidence type="ECO:0000313" key="13">
    <source>
        <dbReference type="Proteomes" id="UP000262195"/>
    </source>
</evidence>
<name>A0A3D4S451_9ENTE</name>
<dbReference type="PANTHER" id="PTHR42853:SF3">
    <property type="entry name" value="ACETYL-COENZYME A CARBOXYLASE CARBOXYL TRANSFERASE SUBUNIT ALPHA, CHLOROPLASTIC"/>
    <property type="match status" value="1"/>
</dbReference>
<evidence type="ECO:0000256" key="4">
    <source>
        <dbReference type="ARBA" id="ARBA00022679"/>
    </source>
</evidence>
<dbReference type="GO" id="GO:0016743">
    <property type="term" value="F:carboxyl- or carbamoyltransferase activity"/>
    <property type="evidence" value="ECO:0007669"/>
    <property type="project" value="InterPro"/>
</dbReference>
<dbReference type="GO" id="GO:0003989">
    <property type="term" value="F:acetyl-CoA carboxylase activity"/>
    <property type="evidence" value="ECO:0007669"/>
    <property type="project" value="InterPro"/>
</dbReference>
<dbReference type="GO" id="GO:2001295">
    <property type="term" value="P:malonyl-CoA biosynthetic process"/>
    <property type="evidence" value="ECO:0007669"/>
    <property type="project" value="UniProtKB-UniPathway"/>
</dbReference>
<comment type="pathway">
    <text evidence="1">Lipid metabolism; malonyl-CoA biosynthesis; malonyl-CoA from acetyl-CoA: step 1/1.</text>
</comment>
<keyword evidence="5" id="KW-0547">Nucleotide-binding</keyword>
<dbReference type="NCBIfam" id="NF041504">
    <property type="entry name" value="AccA_sub"/>
    <property type="match status" value="1"/>
</dbReference>
<dbReference type="PROSITE" id="PS50989">
    <property type="entry name" value="COA_CT_CTER"/>
    <property type="match status" value="1"/>
</dbReference>
<keyword evidence="3" id="KW-0444">Lipid biosynthesis</keyword>
<dbReference type="InterPro" id="IPR011763">
    <property type="entry name" value="COA_CT_C"/>
</dbReference>
<keyword evidence="12" id="KW-0436">Ligase</keyword>
<comment type="catalytic activity">
    <reaction evidence="10">
        <text>N(6)-carboxybiotinyl-L-lysyl-[protein] + acetyl-CoA = N(6)-biotinyl-L-lysyl-[protein] + malonyl-CoA</text>
        <dbReference type="Rhea" id="RHEA:54728"/>
        <dbReference type="Rhea" id="RHEA-COMP:10505"/>
        <dbReference type="Rhea" id="RHEA-COMP:10506"/>
        <dbReference type="ChEBI" id="CHEBI:57288"/>
        <dbReference type="ChEBI" id="CHEBI:57384"/>
        <dbReference type="ChEBI" id="CHEBI:83144"/>
        <dbReference type="ChEBI" id="CHEBI:83145"/>
        <dbReference type="EC" id="2.1.3.15"/>
    </reaction>
</comment>
<evidence type="ECO:0000256" key="7">
    <source>
        <dbReference type="ARBA" id="ARBA00022840"/>
    </source>
</evidence>
<dbReference type="SUPFAM" id="SSF52096">
    <property type="entry name" value="ClpP/crotonase"/>
    <property type="match status" value="1"/>
</dbReference>
<gene>
    <name evidence="12" type="ORF">DIW15_02675</name>
</gene>
<dbReference type="Proteomes" id="UP000262195">
    <property type="component" value="Unassembled WGS sequence"/>
</dbReference>
<dbReference type="GO" id="GO:0005524">
    <property type="term" value="F:ATP binding"/>
    <property type="evidence" value="ECO:0007669"/>
    <property type="project" value="UniProtKB-KW"/>
</dbReference>
<evidence type="ECO:0000259" key="11">
    <source>
        <dbReference type="PROSITE" id="PS50989"/>
    </source>
</evidence>
<keyword evidence="4 12" id="KW-0808">Transferase</keyword>
<evidence type="ECO:0000256" key="6">
    <source>
        <dbReference type="ARBA" id="ARBA00022832"/>
    </source>
</evidence>
<dbReference type="InterPro" id="IPR001095">
    <property type="entry name" value="Acetyl_CoA_COase_a_su"/>
</dbReference>
<evidence type="ECO:0000256" key="3">
    <source>
        <dbReference type="ARBA" id="ARBA00022516"/>
    </source>
</evidence>
<dbReference type="InterPro" id="IPR029045">
    <property type="entry name" value="ClpP/crotonase-like_dom_sf"/>
</dbReference>
<dbReference type="PRINTS" id="PR01069">
    <property type="entry name" value="ACCCTRFRASEA"/>
</dbReference>
<dbReference type="STRING" id="1121105.GCA_000421665_00119"/>
<evidence type="ECO:0000256" key="5">
    <source>
        <dbReference type="ARBA" id="ARBA00022741"/>
    </source>
</evidence>
<dbReference type="EMBL" id="DQHO01000016">
    <property type="protein sequence ID" value="HCS93599.1"/>
    <property type="molecule type" value="Genomic_DNA"/>
</dbReference>
<dbReference type="Pfam" id="PF03255">
    <property type="entry name" value="ACCA"/>
    <property type="match status" value="1"/>
</dbReference>
<feature type="domain" description="CoA carboxyltransferase C-terminal" evidence="11">
    <location>
        <begin position="13"/>
        <end position="252"/>
    </location>
</feature>
<dbReference type="PANTHER" id="PTHR42853">
    <property type="entry name" value="ACETYL-COENZYME A CARBOXYLASE CARBOXYL TRANSFERASE SUBUNIT ALPHA"/>
    <property type="match status" value="1"/>
</dbReference>
<dbReference type="Gene3D" id="3.90.226.10">
    <property type="entry name" value="2-enoyl-CoA Hydratase, Chain A, domain 1"/>
    <property type="match status" value="1"/>
</dbReference>
<reference evidence="12 13" key="1">
    <citation type="journal article" date="2018" name="Nat. Biotechnol.">
        <title>A standardized bacterial taxonomy based on genome phylogeny substantially revises the tree of life.</title>
        <authorList>
            <person name="Parks D.H."/>
            <person name="Chuvochina M."/>
            <person name="Waite D.W."/>
            <person name="Rinke C."/>
            <person name="Skarshewski A."/>
            <person name="Chaumeil P.A."/>
            <person name="Hugenholtz P."/>
        </authorList>
    </citation>
    <scope>NUCLEOTIDE SEQUENCE [LARGE SCALE GENOMIC DNA]</scope>
    <source>
        <strain evidence="12">UBA11306</strain>
    </source>
</reference>
<keyword evidence="7" id="KW-0067">ATP-binding</keyword>
<dbReference type="GO" id="GO:0009317">
    <property type="term" value="C:acetyl-CoA carboxylase complex"/>
    <property type="evidence" value="ECO:0007669"/>
    <property type="project" value="InterPro"/>
</dbReference>
<evidence type="ECO:0000256" key="1">
    <source>
        <dbReference type="ARBA" id="ARBA00004956"/>
    </source>
</evidence>
<keyword evidence="9" id="KW-0275">Fatty acid biosynthesis</keyword>
<evidence type="ECO:0000256" key="8">
    <source>
        <dbReference type="ARBA" id="ARBA00023098"/>
    </source>
</evidence>
<evidence type="ECO:0000313" key="12">
    <source>
        <dbReference type="EMBL" id="HCS93599.1"/>
    </source>
</evidence>
<evidence type="ECO:0000256" key="10">
    <source>
        <dbReference type="ARBA" id="ARBA00049152"/>
    </source>
</evidence>
<evidence type="ECO:0000256" key="2">
    <source>
        <dbReference type="ARBA" id="ARBA00011883"/>
    </source>
</evidence>
<proteinExistence type="predicted"/>
<organism evidence="12 13">
    <name type="scientific">Bavariicoccus seileri</name>
    <dbReference type="NCBI Taxonomy" id="549685"/>
    <lineage>
        <taxon>Bacteria</taxon>
        <taxon>Bacillati</taxon>
        <taxon>Bacillota</taxon>
        <taxon>Bacilli</taxon>
        <taxon>Lactobacillales</taxon>
        <taxon>Enterococcaceae</taxon>
        <taxon>Bavariicoccus</taxon>
    </lineage>
</organism>
<comment type="caution">
    <text evidence="12">The sequence shown here is derived from an EMBL/GenBank/DDBJ whole genome shotgun (WGS) entry which is preliminary data.</text>
</comment>
<dbReference type="EC" id="2.1.3.15" evidence="2"/>
<dbReference type="AlphaFoldDB" id="A0A3D4S451"/>
<protein>
    <recommendedName>
        <fullName evidence="2">acetyl-CoA carboxytransferase</fullName>
        <ecNumber evidence="2">2.1.3.15</ecNumber>
    </recommendedName>
</protein>
<keyword evidence="8" id="KW-0443">Lipid metabolism</keyword>
<dbReference type="GO" id="GO:0006633">
    <property type="term" value="P:fatty acid biosynthetic process"/>
    <property type="evidence" value="ECO:0007669"/>
    <property type="project" value="UniProtKB-KW"/>
</dbReference>
<keyword evidence="6" id="KW-0276">Fatty acid metabolism</keyword>